<evidence type="ECO:0000256" key="12">
    <source>
        <dbReference type="RuleBase" id="RU003832"/>
    </source>
</evidence>
<dbReference type="Proteomes" id="UP000494256">
    <property type="component" value="Unassembled WGS sequence"/>
</dbReference>
<feature type="transmembrane region" description="Helical" evidence="12">
    <location>
        <begin position="20"/>
        <end position="39"/>
    </location>
</feature>
<keyword evidence="6 12" id="KW-0812">Transmembrane</keyword>
<sequence>MPLRTRTTYLVSHLRTLRTIRFRFCLLCCSIFFLSLVWIELVTRQNSVNEILIQEALENVGRDLRYSNVYRKTKHLPKNLKYLLLWTRRDFAPFSFLEEGQRTFLKNNCSVINCYVTADKRLFGTDYTKFDAIAFNGRTMKSYKLPRKRSPHQKYIYFNMESAENFPVCNTKFDGFFNWTATYKLDSDLPTPYVLIRDKNRAIVGPKRRMQWKDNMENVYVDYRQTIENKTKMAAWFVSHCRTKSGRHIFVDKLQKALSTYGHNVDVFGNCGKLRCPRGKKSTSELCNLLLQKEYFFYLALENSFAEDYVTEKLLTAMSYSVIPVVFGGADYSRFIPPESYIDGRQMNSYQLAALMDRLARSPRQYSRYFSVKRDANIVFEVELDKLVMNTERATVLYHRKGKEPIEVTDDSQLHINADWINLRWLEDFQLTITEAVISLGPGYLTAFFKTKICDMTISK</sequence>
<accession>A0A8S0Z4B1</accession>
<comment type="pathway">
    <text evidence="2">Protein modification; protein glycosylation.</text>
</comment>
<comment type="subcellular location">
    <subcellularLocation>
        <location evidence="1 12">Golgi apparatus</location>
        <location evidence="1 12">Golgi stack membrane</location>
        <topology evidence="1 12">Single-pass type II membrane protein</topology>
    </subcellularLocation>
</comment>
<dbReference type="Gene3D" id="3.40.50.11660">
    <property type="entry name" value="Glycosyl transferase family 10, C-terminal domain"/>
    <property type="match status" value="1"/>
</dbReference>
<evidence type="ECO:0000256" key="4">
    <source>
        <dbReference type="ARBA" id="ARBA00022676"/>
    </source>
</evidence>
<evidence type="ECO:0000256" key="3">
    <source>
        <dbReference type="ARBA" id="ARBA00008919"/>
    </source>
</evidence>
<dbReference type="InterPro" id="IPR031481">
    <property type="entry name" value="Glyco_tran_10_N"/>
</dbReference>
<dbReference type="SUPFAM" id="SSF53756">
    <property type="entry name" value="UDP-Glycosyltransferase/glycogen phosphorylase"/>
    <property type="match status" value="1"/>
</dbReference>
<feature type="domain" description="Fucosyltransferase N-terminal" evidence="14">
    <location>
        <begin position="79"/>
        <end position="193"/>
    </location>
</feature>
<keyword evidence="7" id="KW-0735">Signal-anchor</keyword>
<evidence type="ECO:0000256" key="2">
    <source>
        <dbReference type="ARBA" id="ARBA00004922"/>
    </source>
</evidence>
<evidence type="ECO:0000256" key="10">
    <source>
        <dbReference type="ARBA" id="ARBA00023136"/>
    </source>
</evidence>
<comment type="similarity">
    <text evidence="3 12">Belongs to the glycosyltransferase 10 family.</text>
</comment>
<evidence type="ECO:0000259" key="13">
    <source>
        <dbReference type="Pfam" id="PF00852"/>
    </source>
</evidence>
<evidence type="ECO:0000259" key="14">
    <source>
        <dbReference type="Pfam" id="PF17039"/>
    </source>
</evidence>
<evidence type="ECO:0000313" key="16">
    <source>
        <dbReference type="Proteomes" id="UP000494256"/>
    </source>
</evidence>
<dbReference type="InterPro" id="IPR055270">
    <property type="entry name" value="Glyco_tran_10_C"/>
</dbReference>
<reference evidence="15 16" key="1">
    <citation type="submission" date="2020-04" db="EMBL/GenBank/DDBJ databases">
        <authorList>
            <person name="Wallbank WR R."/>
            <person name="Pardo Diaz C."/>
            <person name="Kozak K."/>
            <person name="Martin S."/>
            <person name="Jiggins C."/>
            <person name="Moest M."/>
            <person name="Warren A I."/>
            <person name="Byers J.R.P. K."/>
            <person name="Montejo-Kovacevich G."/>
            <person name="Yen C E."/>
        </authorList>
    </citation>
    <scope>NUCLEOTIDE SEQUENCE [LARGE SCALE GENOMIC DNA]</scope>
</reference>
<evidence type="ECO:0000256" key="7">
    <source>
        <dbReference type="ARBA" id="ARBA00022968"/>
    </source>
</evidence>
<keyword evidence="11" id="KW-0325">Glycoprotein</keyword>
<keyword evidence="8 12" id="KW-1133">Transmembrane helix</keyword>
<feature type="domain" description="Fucosyltransferase C-terminal" evidence="13">
    <location>
        <begin position="228"/>
        <end position="380"/>
    </location>
</feature>
<dbReference type="Pfam" id="PF00852">
    <property type="entry name" value="Glyco_transf_10"/>
    <property type="match status" value="1"/>
</dbReference>
<proteinExistence type="inferred from homology"/>
<dbReference type="PANTHER" id="PTHR48438">
    <property type="entry name" value="ALPHA-(1,3)-FUCOSYLTRANSFERASE C-RELATED"/>
    <property type="match status" value="1"/>
</dbReference>
<evidence type="ECO:0000256" key="5">
    <source>
        <dbReference type="ARBA" id="ARBA00022679"/>
    </source>
</evidence>
<gene>
    <name evidence="15" type="ORF">APLA_LOCUS2122</name>
</gene>
<evidence type="ECO:0000256" key="9">
    <source>
        <dbReference type="ARBA" id="ARBA00023034"/>
    </source>
</evidence>
<dbReference type="Pfam" id="PF17039">
    <property type="entry name" value="Glyco_tran_10_N"/>
    <property type="match status" value="1"/>
</dbReference>
<dbReference type="PANTHER" id="PTHR48438:SF1">
    <property type="entry name" value="ALPHA-(1,3)-FUCOSYLTRANSFERASE C-RELATED"/>
    <property type="match status" value="1"/>
</dbReference>
<name>A0A8S0Z4B1_ARCPL</name>
<dbReference type="InterPro" id="IPR038577">
    <property type="entry name" value="GT10-like_C_sf"/>
</dbReference>
<evidence type="ECO:0000256" key="11">
    <source>
        <dbReference type="ARBA" id="ARBA00023180"/>
    </source>
</evidence>
<dbReference type="InterPro" id="IPR001503">
    <property type="entry name" value="Glyco_trans_10"/>
</dbReference>
<keyword evidence="9 12" id="KW-0333">Golgi apparatus</keyword>
<organism evidence="15 16">
    <name type="scientific">Arctia plantaginis</name>
    <name type="common">Wood tiger moth</name>
    <name type="synonym">Phalaena plantaginis</name>
    <dbReference type="NCBI Taxonomy" id="874455"/>
    <lineage>
        <taxon>Eukaryota</taxon>
        <taxon>Metazoa</taxon>
        <taxon>Ecdysozoa</taxon>
        <taxon>Arthropoda</taxon>
        <taxon>Hexapoda</taxon>
        <taxon>Insecta</taxon>
        <taxon>Pterygota</taxon>
        <taxon>Neoptera</taxon>
        <taxon>Endopterygota</taxon>
        <taxon>Lepidoptera</taxon>
        <taxon>Glossata</taxon>
        <taxon>Ditrysia</taxon>
        <taxon>Noctuoidea</taxon>
        <taxon>Erebidae</taxon>
        <taxon>Arctiinae</taxon>
        <taxon>Arctia</taxon>
    </lineage>
</organism>
<dbReference type="OrthoDB" id="2789670at2759"/>
<dbReference type="GO" id="GO:0008417">
    <property type="term" value="F:fucosyltransferase activity"/>
    <property type="evidence" value="ECO:0007669"/>
    <property type="project" value="InterPro"/>
</dbReference>
<dbReference type="AlphaFoldDB" id="A0A8S0Z4B1"/>
<keyword evidence="5 12" id="KW-0808">Transferase</keyword>
<comment type="caution">
    <text evidence="15">The sequence shown here is derived from an EMBL/GenBank/DDBJ whole genome shotgun (WGS) entry which is preliminary data.</text>
</comment>
<evidence type="ECO:0000256" key="6">
    <source>
        <dbReference type="ARBA" id="ARBA00022692"/>
    </source>
</evidence>
<dbReference type="EMBL" id="CADEBD010000226">
    <property type="protein sequence ID" value="CAB3225213.1"/>
    <property type="molecule type" value="Genomic_DNA"/>
</dbReference>
<keyword evidence="4 12" id="KW-0328">Glycosyltransferase</keyword>
<evidence type="ECO:0000256" key="1">
    <source>
        <dbReference type="ARBA" id="ARBA00004447"/>
    </source>
</evidence>
<keyword evidence="10 12" id="KW-0472">Membrane</keyword>
<dbReference type="EC" id="2.4.1.-" evidence="12"/>
<evidence type="ECO:0000256" key="8">
    <source>
        <dbReference type="ARBA" id="ARBA00022989"/>
    </source>
</evidence>
<evidence type="ECO:0000313" key="15">
    <source>
        <dbReference type="EMBL" id="CAB3225213.1"/>
    </source>
</evidence>
<protein>
    <recommendedName>
        <fullName evidence="12">Fucosyltransferase</fullName>
        <ecNumber evidence="12">2.4.1.-</ecNumber>
    </recommendedName>
</protein>
<dbReference type="GO" id="GO:0032580">
    <property type="term" value="C:Golgi cisterna membrane"/>
    <property type="evidence" value="ECO:0007669"/>
    <property type="project" value="UniProtKB-SubCell"/>
</dbReference>